<sequence>MAERAALAEKQRREALTKQQETVKQQSAAWAGLDSLGMGKALSITPAAPQPAASPPQDDDWLFGSIPPAKKSPPEQGAIFLEHDFSDASKQVTSPAQDDDWLSGFNAPPRKPSSRNISSTDDDGGLSDFLSMPAPKASAAQGDFDFGSREDALLADDSQDEDILGDLGKPADRVSKRPSPSNEPRASPGGGRPSRTSTVSPPPHIIGQIVEMGFTPQQARVALAATDNGMDVQVALETLLANGAGASTPPTERSRSERAPRRREQREQRYDDDGEPLPPRRRRGASTRSQPSGEVSEATARQELDLQQQADRLLAQASEIGLSMFNKANAFWSQGKERAQRLYEERAAAKAATGARAPQTDGRPRWLQEALDRDAAAVDAEDAQHGEAPESGFRDDDDEPMPKPSRRRPKANAPASQPAEPATGDLFG</sequence>
<feature type="region of interest" description="Disordered" evidence="1">
    <location>
        <begin position="241"/>
        <end position="304"/>
    </location>
</feature>
<feature type="compositionally biased region" description="Acidic residues" evidence="1">
    <location>
        <begin position="153"/>
        <end position="164"/>
    </location>
</feature>
<feature type="compositionally biased region" description="Basic and acidic residues" evidence="1">
    <location>
        <begin position="362"/>
        <end position="394"/>
    </location>
</feature>
<feature type="non-terminal residue" evidence="3">
    <location>
        <position position="428"/>
    </location>
</feature>
<dbReference type="AlphaFoldDB" id="A0A4Y9ZJY5"/>
<accession>A0A4Y9ZJY5</accession>
<protein>
    <recommendedName>
        <fullName evidence="2">UBA domain-containing protein</fullName>
    </recommendedName>
</protein>
<dbReference type="InterPro" id="IPR015940">
    <property type="entry name" value="UBA"/>
</dbReference>
<proteinExistence type="predicted"/>
<evidence type="ECO:0000313" key="3">
    <source>
        <dbReference type="EMBL" id="TFY75106.1"/>
    </source>
</evidence>
<dbReference type="Gene3D" id="1.10.8.10">
    <property type="entry name" value="DNA helicase RuvA subunit, C-terminal domain"/>
    <property type="match status" value="1"/>
</dbReference>
<dbReference type="SUPFAM" id="SSF46934">
    <property type="entry name" value="UBA-like"/>
    <property type="match status" value="1"/>
</dbReference>
<dbReference type="InterPro" id="IPR009060">
    <property type="entry name" value="UBA-like_sf"/>
</dbReference>
<dbReference type="Pfam" id="PF00627">
    <property type="entry name" value="UBA"/>
    <property type="match status" value="1"/>
</dbReference>
<organism evidence="3 4">
    <name type="scientific">Hericium alpestre</name>
    <dbReference type="NCBI Taxonomy" id="135208"/>
    <lineage>
        <taxon>Eukaryota</taxon>
        <taxon>Fungi</taxon>
        <taxon>Dikarya</taxon>
        <taxon>Basidiomycota</taxon>
        <taxon>Agaricomycotina</taxon>
        <taxon>Agaricomycetes</taxon>
        <taxon>Russulales</taxon>
        <taxon>Hericiaceae</taxon>
        <taxon>Hericium</taxon>
    </lineage>
</organism>
<gene>
    <name evidence="3" type="ORF">EWM64_g8906</name>
</gene>
<feature type="region of interest" description="Disordered" evidence="1">
    <location>
        <begin position="348"/>
        <end position="428"/>
    </location>
</feature>
<reference evidence="3 4" key="1">
    <citation type="submission" date="2019-02" db="EMBL/GenBank/DDBJ databases">
        <title>Genome sequencing of the rare red list fungi Hericium alpestre (H. flagellum).</title>
        <authorList>
            <person name="Buettner E."/>
            <person name="Kellner H."/>
        </authorList>
    </citation>
    <scope>NUCLEOTIDE SEQUENCE [LARGE SCALE GENOMIC DNA]</scope>
    <source>
        <strain evidence="3 4">DSM 108284</strain>
    </source>
</reference>
<dbReference type="Proteomes" id="UP000298061">
    <property type="component" value="Unassembled WGS sequence"/>
</dbReference>
<evidence type="ECO:0000259" key="2">
    <source>
        <dbReference type="PROSITE" id="PS50030"/>
    </source>
</evidence>
<feature type="domain" description="UBA" evidence="2">
    <location>
        <begin position="200"/>
        <end position="242"/>
    </location>
</feature>
<feature type="region of interest" description="Disordered" evidence="1">
    <location>
        <begin position="1"/>
        <end position="27"/>
    </location>
</feature>
<keyword evidence="4" id="KW-1185">Reference proteome</keyword>
<feature type="compositionally biased region" description="Basic and acidic residues" evidence="1">
    <location>
        <begin position="1"/>
        <end position="16"/>
    </location>
</feature>
<comment type="caution">
    <text evidence="3">The sequence shown here is derived from an EMBL/GenBank/DDBJ whole genome shotgun (WGS) entry which is preliminary data.</text>
</comment>
<dbReference type="EMBL" id="SFCI01001716">
    <property type="protein sequence ID" value="TFY75106.1"/>
    <property type="molecule type" value="Genomic_DNA"/>
</dbReference>
<dbReference type="PROSITE" id="PS50030">
    <property type="entry name" value="UBA"/>
    <property type="match status" value="1"/>
</dbReference>
<dbReference type="OrthoDB" id="1717591at2759"/>
<feature type="compositionally biased region" description="Polar residues" evidence="1">
    <location>
        <begin position="17"/>
        <end position="27"/>
    </location>
</feature>
<dbReference type="SMART" id="SM00165">
    <property type="entry name" value="UBA"/>
    <property type="match status" value="1"/>
</dbReference>
<feature type="region of interest" description="Disordered" evidence="1">
    <location>
        <begin position="42"/>
        <end position="206"/>
    </location>
</feature>
<feature type="compositionally biased region" description="Basic and acidic residues" evidence="1">
    <location>
        <begin position="252"/>
        <end position="271"/>
    </location>
</feature>
<name>A0A4Y9ZJY5_9AGAM</name>
<evidence type="ECO:0000313" key="4">
    <source>
        <dbReference type="Proteomes" id="UP000298061"/>
    </source>
</evidence>
<evidence type="ECO:0000256" key="1">
    <source>
        <dbReference type="SAM" id="MobiDB-lite"/>
    </source>
</evidence>